<evidence type="ECO:0000256" key="4">
    <source>
        <dbReference type="ARBA" id="ARBA00013346"/>
    </source>
</evidence>
<dbReference type="PANTHER" id="PTHR11579">
    <property type="entry name" value="PROTEIN-L-ISOASPARTATE O-METHYLTRANSFERASE"/>
    <property type="match status" value="1"/>
</dbReference>
<protein>
    <recommendedName>
        <fullName evidence="4">Protein-L-isoaspartate O-methyltransferase</fullName>
        <ecNumber evidence="3">2.1.1.77</ecNumber>
    </recommendedName>
    <alternativeName>
        <fullName evidence="11">L-isoaspartyl protein carboxyl methyltransferase</fullName>
    </alternativeName>
    <alternativeName>
        <fullName evidence="9">Protein L-isoaspartyl methyltransferase</fullName>
    </alternativeName>
    <alternativeName>
        <fullName evidence="10">Protein-beta-aspartate methyltransferase</fullName>
    </alternativeName>
</protein>
<evidence type="ECO:0000256" key="6">
    <source>
        <dbReference type="ARBA" id="ARBA00022603"/>
    </source>
</evidence>
<evidence type="ECO:0000256" key="7">
    <source>
        <dbReference type="ARBA" id="ARBA00022679"/>
    </source>
</evidence>
<dbReference type="InterPro" id="IPR000682">
    <property type="entry name" value="PCMT"/>
</dbReference>
<evidence type="ECO:0000256" key="5">
    <source>
        <dbReference type="ARBA" id="ARBA00022490"/>
    </source>
</evidence>
<dbReference type="Proteomes" id="UP000034873">
    <property type="component" value="Unassembled WGS sequence"/>
</dbReference>
<comment type="caution">
    <text evidence="12">The sequence shown here is derived from an EMBL/GenBank/DDBJ whole genome shotgun (WGS) entry which is preliminary data.</text>
</comment>
<dbReference type="PATRIC" id="fig|1619122.3.peg.7"/>
<reference evidence="12 13" key="1">
    <citation type="journal article" date="2015" name="Nature">
        <title>rRNA introns, odd ribosomes, and small enigmatic genomes across a large radiation of phyla.</title>
        <authorList>
            <person name="Brown C.T."/>
            <person name="Hug L.A."/>
            <person name="Thomas B.C."/>
            <person name="Sharon I."/>
            <person name="Castelle C.J."/>
            <person name="Singh A."/>
            <person name="Wilkins M.J."/>
            <person name="Williams K.H."/>
            <person name="Banfield J.F."/>
        </authorList>
    </citation>
    <scope>NUCLEOTIDE SEQUENCE [LARGE SCALE GENOMIC DNA]</scope>
</reference>
<evidence type="ECO:0000256" key="10">
    <source>
        <dbReference type="ARBA" id="ARBA00031323"/>
    </source>
</evidence>
<evidence type="ECO:0000256" key="2">
    <source>
        <dbReference type="ARBA" id="ARBA00005369"/>
    </source>
</evidence>
<keyword evidence="7 12" id="KW-0808">Transferase</keyword>
<dbReference type="Gene3D" id="3.40.50.150">
    <property type="entry name" value="Vaccinia Virus protein VP39"/>
    <property type="match status" value="1"/>
</dbReference>
<evidence type="ECO:0000256" key="9">
    <source>
        <dbReference type="ARBA" id="ARBA00030757"/>
    </source>
</evidence>
<dbReference type="AlphaFoldDB" id="A0A0G1U1G1"/>
<evidence type="ECO:0000256" key="3">
    <source>
        <dbReference type="ARBA" id="ARBA00011890"/>
    </source>
</evidence>
<dbReference type="GO" id="GO:0032259">
    <property type="term" value="P:methylation"/>
    <property type="evidence" value="ECO:0007669"/>
    <property type="project" value="UniProtKB-KW"/>
</dbReference>
<organism evidence="12 13">
    <name type="scientific">candidate division WWE3 bacterium GW2011_GWC1_47_10</name>
    <dbReference type="NCBI Taxonomy" id="1619122"/>
    <lineage>
        <taxon>Bacteria</taxon>
        <taxon>Katanobacteria</taxon>
    </lineage>
</organism>
<dbReference type="GO" id="GO:0005737">
    <property type="term" value="C:cytoplasm"/>
    <property type="evidence" value="ECO:0007669"/>
    <property type="project" value="UniProtKB-SubCell"/>
</dbReference>
<dbReference type="SUPFAM" id="SSF53335">
    <property type="entry name" value="S-adenosyl-L-methionine-dependent methyltransferases"/>
    <property type="match status" value="1"/>
</dbReference>
<dbReference type="EMBL" id="LCNH01000001">
    <property type="protein sequence ID" value="KKU51475.1"/>
    <property type="molecule type" value="Genomic_DNA"/>
</dbReference>
<dbReference type="Pfam" id="PF01135">
    <property type="entry name" value="PCMT"/>
    <property type="match status" value="1"/>
</dbReference>
<sequence>MSEVKNNPELVEYLKGIGVLQNPKVFSAFKSIDRADFVKPVDKKFAYENFPLSIGYGQTISQPFTVAFMLEKLEPKKGDEILDIGSGSGWTTALLAQIVGPTGIVIGLELNPELAEFGRRNLQKYKLNHARIEKTEKKVLGKPSQEFDKILVSASARKIPKELIEQLKPNGILVVPVEHSIFKVTKKIGAGC</sequence>
<dbReference type="PANTHER" id="PTHR11579:SF0">
    <property type="entry name" value="PROTEIN-L-ISOASPARTATE(D-ASPARTATE) O-METHYLTRANSFERASE"/>
    <property type="match status" value="1"/>
</dbReference>
<dbReference type="EC" id="2.1.1.77" evidence="3"/>
<evidence type="ECO:0000313" key="12">
    <source>
        <dbReference type="EMBL" id="KKU51475.1"/>
    </source>
</evidence>
<comment type="similarity">
    <text evidence="2">Belongs to the methyltransferase superfamily. L-isoaspartyl/D-aspartyl protein methyltransferase family.</text>
</comment>
<dbReference type="STRING" id="1619122.UX73_C0001G0007"/>
<keyword evidence="8" id="KW-0949">S-adenosyl-L-methionine</keyword>
<dbReference type="CDD" id="cd02440">
    <property type="entry name" value="AdoMet_MTases"/>
    <property type="match status" value="1"/>
</dbReference>
<evidence type="ECO:0000256" key="11">
    <source>
        <dbReference type="ARBA" id="ARBA00031350"/>
    </source>
</evidence>
<dbReference type="InterPro" id="IPR029063">
    <property type="entry name" value="SAM-dependent_MTases_sf"/>
</dbReference>
<evidence type="ECO:0000256" key="1">
    <source>
        <dbReference type="ARBA" id="ARBA00004496"/>
    </source>
</evidence>
<comment type="subcellular location">
    <subcellularLocation>
        <location evidence="1">Cytoplasm</location>
    </subcellularLocation>
</comment>
<accession>A0A0G1U1G1</accession>
<evidence type="ECO:0000256" key="8">
    <source>
        <dbReference type="ARBA" id="ARBA00022691"/>
    </source>
</evidence>
<gene>
    <name evidence="12" type="ORF">UX73_C0001G0007</name>
</gene>
<dbReference type="GO" id="GO:0004719">
    <property type="term" value="F:protein-L-isoaspartate (D-aspartate) O-methyltransferase activity"/>
    <property type="evidence" value="ECO:0007669"/>
    <property type="project" value="UniProtKB-EC"/>
</dbReference>
<keyword evidence="6 12" id="KW-0489">Methyltransferase</keyword>
<name>A0A0G1U1G1_UNCKA</name>
<evidence type="ECO:0000313" key="13">
    <source>
        <dbReference type="Proteomes" id="UP000034873"/>
    </source>
</evidence>
<proteinExistence type="inferred from homology"/>
<keyword evidence="5" id="KW-0963">Cytoplasm</keyword>